<feature type="compositionally biased region" description="Low complexity" evidence="2">
    <location>
        <begin position="268"/>
        <end position="277"/>
    </location>
</feature>
<keyword evidence="1" id="KW-0175">Coiled coil</keyword>
<keyword evidence="4" id="KW-1185">Reference proteome</keyword>
<feature type="region of interest" description="Disordered" evidence="2">
    <location>
        <begin position="163"/>
        <end position="186"/>
    </location>
</feature>
<feature type="region of interest" description="Disordered" evidence="2">
    <location>
        <begin position="97"/>
        <end position="124"/>
    </location>
</feature>
<name>A0ABQ8MXU2_LABRO</name>
<comment type="caution">
    <text evidence="3">The sequence shown here is derived from an EMBL/GenBank/DDBJ whole genome shotgun (WGS) entry which is preliminary data.</text>
</comment>
<feature type="region of interest" description="Disordered" evidence="2">
    <location>
        <begin position="822"/>
        <end position="850"/>
    </location>
</feature>
<protein>
    <submittedName>
        <fullName evidence="3">DNA polymerase II small subunit</fullName>
    </submittedName>
</protein>
<dbReference type="PANTHER" id="PTHR47331:SF5">
    <property type="entry name" value="RIBONUCLEASE H"/>
    <property type="match status" value="1"/>
</dbReference>
<accession>A0ABQ8MXU2</accession>
<dbReference type="EMBL" id="JACTAM010000002">
    <property type="protein sequence ID" value="KAI2667411.1"/>
    <property type="molecule type" value="Genomic_DNA"/>
</dbReference>
<proteinExistence type="predicted"/>
<dbReference type="PANTHER" id="PTHR47331">
    <property type="entry name" value="PHD-TYPE DOMAIN-CONTAINING PROTEIN"/>
    <property type="match status" value="1"/>
</dbReference>
<evidence type="ECO:0000313" key="3">
    <source>
        <dbReference type="EMBL" id="KAI2667411.1"/>
    </source>
</evidence>
<reference evidence="3 4" key="1">
    <citation type="submission" date="2022-01" db="EMBL/GenBank/DDBJ databases">
        <title>A high-quality chromosome-level genome assembly of rohu carp, Labeo rohita.</title>
        <authorList>
            <person name="Arick M.A. II"/>
            <person name="Hsu C.-Y."/>
            <person name="Magbanua Z."/>
            <person name="Pechanova O."/>
            <person name="Grover C."/>
            <person name="Miller E."/>
            <person name="Thrash A."/>
            <person name="Ezzel L."/>
            <person name="Alam S."/>
            <person name="Benzie J."/>
            <person name="Hamilton M."/>
            <person name="Karsi A."/>
            <person name="Lawrence M.L."/>
            <person name="Peterson D.G."/>
        </authorList>
    </citation>
    <scope>NUCLEOTIDE SEQUENCE [LARGE SCALE GENOMIC DNA]</scope>
    <source>
        <strain evidence="4">BAU-BD-2019</strain>
        <tissue evidence="3">Blood</tissue>
    </source>
</reference>
<organism evidence="3 4">
    <name type="scientific">Labeo rohita</name>
    <name type="common">Indian major carp</name>
    <name type="synonym">Cyprinus rohita</name>
    <dbReference type="NCBI Taxonomy" id="84645"/>
    <lineage>
        <taxon>Eukaryota</taxon>
        <taxon>Metazoa</taxon>
        <taxon>Chordata</taxon>
        <taxon>Craniata</taxon>
        <taxon>Vertebrata</taxon>
        <taxon>Euteleostomi</taxon>
        <taxon>Actinopterygii</taxon>
        <taxon>Neopterygii</taxon>
        <taxon>Teleostei</taxon>
        <taxon>Ostariophysi</taxon>
        <taxon>Cypriniformes</taxon>
        <taxon>Cyprinidae</taxon>
        <taxon>Labeoninae</taxon>
        <taxon>Labeonini</taxon>
        <taxon>Labeo</taxon>
    </lineage>
</organism>
<sequence length="850" mass="94364">MAVWPNSILSSVKTHENTLGICTKAHKGPSYSEKQDSLAQHHANSAVRAQSRCHSCSVDVQEKVYEASSAVVNNTKTSFQQGNPQRWSFQPEPLTTAVMSSEEQAASLPHAEASDRPSRQRRTPKHLEDYLLDYSYHRLAPSSQPAEEVPEEQQGAAAAVIMTSQTRPSSSEGEHPATGSTDLLSMSSLRELLKSMSDKERDEAADMAALQSKLKQYEQRQRRRKELMEHITLFLREEGEEEDDPSVKPAMPLTRSPPEKLPQPPSPSSHSSQSQSPDIEFHAKEHFRQVLSMSLPQHQCATKAETAPLILNEQYDEARSISQSQVQQSLMAPMPAYQLPTVPYVHPAAALSSREQCFSPWIEHYSPSCPFLTAIQSEPEAPRIFDASPPFARCPQPQIPHFVNDNEREFTNLKLALDNLLEPHAELAMQALQLQYGQPHQLAQSEIAAILTAPVVKPNDARSFQSFAFRVHLLVSMLLSLEGPRGMELNCCSHADCLLSKLPKFLRDGFIEYLQVQGKLNSPSTPPEATASLSPQVSRKKTTPKVNCLFCGSKDHYITRCSSIKEQSIADLCKWISEVLHGVAQSHATSTSSATTESRVYLLLSISSGRVLLKVVPVLLYHNSKMVETYAVLDDGAQRTMILPTAVQQLQLSGEHETLALRTVQPDTTHLSSFKVTFEISPRDNPEKRYKVLGAFTASGLDLVEQSYPVQTLKRKYVHLRGVPLQPFHKDQREATQPAEAWYLPHHLVSHNNKSRLVFDCSFRHHGLSLNDQLLPGPTLGPSLLEVLLSSIRLHALQSYGGISPQPPPVCSIHLDDATAATEQRRQCAHHTPATGGEESDKANSVNGDY</sequence>
<evidence type="ECO:0000256" key="2">
    <source>
        <dbReference type="SAM" id="MobiDB-lite"/>
    </source>
</evidence>
<evidence type="ECO:0000256" key="1">
    <source>
        <dbReference type="SAM" id="Coils"/>
    </source>
</evidence>
<evidence type="ECO:0000313" key="4">
    <source>
        <dbReference type="Proteomes" id="UP000830375"/>
    </source>
</evidence>
<gene>
    <name evidence="3" type="ORF">H4Q32_003882</name>
</gene>
<feature type="coiled-coil region" evidence="1">
    <location>
        <begin position="200"/>
        <end position="227"/>
    </location>
</feature>
<dbReference type="Proteomes" id="UP000830375">
    <property type="component" value="Unassembled WGS sequence"/>
</dbReference>
<feature type="region of interest" description="Disordered" evidence="2">
    <location>
        <begin position="235"/>
        <end position="277"/>
    </location>
</feature>